<feature type="compositionally biased region" description="Polar residues" evidence="8">
    <location>
        <begin position="143"/>
        <end position="153"/>
    </location>
</feature>
<accession>A0AAE0P6X4</accession>
<comment type="similarity">
    <text evidence="4">Belongs to the RTC4 family.</text>
</comment>
<dbReference type="SMART" id="SM01312">
    <property type="entry name" value="RTC4"/>
    <property type="match status" value="1"/>
</dbReference>
<feature type="compositionally biased region" description="Basic and acidic residues" evidence="8">
    <location>
        <begin position="198"/>
        <end position="214"/>
    </location>
</feature>
<evidence type="ECO:0000256" key="7">
    <source>
        <dbReference type="ARBA" id="ARBA00023242"/>
    </source>
</evidence>
<keyword evidence="7" id="KW-0539">Nucleus</keyword>
<dbReference type="AlphaFoldDB" id="A0AAE0P6X4"/>
<feature type="compositionally biased region" description="Basic and acidic residues" evidence="8">
    <location>
        <begin position="1"/>
        <end position="20"/>
    </location>
</feature>
<evidence type="ECO:0000256" key="3">
    <source>
        <dbReference type="ARBA" id="ARBA00004496"/>
    </source>
</evidence>
<dbReference type="GO" id="GO:0005634">
    <property type="term" value="C:nucleus"/>
    <property type="evidence" value="ECO:0007669"/>
    <property type="project" value="UniProtKB-SubCell"/>
</dbReference>
<feature type="compositionally biased region" description="Basic residues" evidence="8">
    <location>
        <begin position="164"/>
        <end position="177"/>
    </location>
</feature>
<comment type="subcellular location">
    <subcellularLocation>
        <location evidence="3">Cytoplasm</location>
    </subcellularLocation>
    <subcellularLocation>
        <location evidence="2">Nucleus</location>
    </subcellularLocation>
</comment>
<evidence type="ECO:0000256" key="6">
    <source>
        <dbReference type="ARBA" id="ARBA00022490"/>
    </source>
</evidence>
<dbReference type="InterPro" id="IPR028094">
    <property type="entry name" value="RTC4_C"/>
</dbReference>
<dbReference type="Pfam" id="PF14474">
    <property type="entry name" value="RTC4"/>
    <property type="match status" value="1"/>
</dbReference>
<evidence type="ECO:0000256" key="4">
    <source>
        <dbReference type="ARBA" id="ARBA00009461"/>
    </source>
</evidence>
<proteinExistence type="inferred from homology"/>
<evidence type="ECO:0000259" key="9">
    <source>
        <dbReference type="SMART" id="SM01312"/>
    </source>
</evidence>
<dbReference type="InterPro" id="IPR039024">
    <property type="entry name" value="RTC4"/>
</dbReference>
<protein>
    <recommendedName>
        <fullName evidence="5">Restriction of telomere capping protein 4</fullName>
    </recommendedName>
</protein>
<feature type="compositionally biased region" description="Basic and acidic residues" evidence="8">
    <location>
        <begin position="116"/>
        <end position="133"/>
    </location>
</feature>
<sequence length="533" mass="59470">MDTRPRSVGLSKEHPPKESLLKSIPSRKPKTEEPAIMSTKGEARTVTNDAHPLSESEDSEPPRKRNPNMKRTNFVQKPIKPTNGGRLLALKEAIFADSSSGRSRSPESPKAALRTDFGDKSPRRVPKRARETADEIAGEFEASNGSHLVSKTSIFKDLPIATQKNKKQKLFGGKKGKPTTSPEPDSSLARAHSKLPRKHAELDADSPESKRMLDIPRPITKAEANSPQRKLLKTPGGLGSSVDISPKKKFDLPGPNGKRKTDGTLRSRRVRQLEASPEESQQPIFIIPKVFSSSFDPNEKEDDTAVELHSPGRPVIPDSPYTELDSPEPGDTVCPMCKERVSKDLLDNFKEQYPRMTLQQEQRFCQLHQMESAKELWKDKGYPDIKWPKLKKRIKKQSGFLRDILEGGESHFGDIFSQKVTAGQNKTLLKSEANLTPGYYGIRGLRAMSESIIHEFSSLLRKRAVQDRLVSARGHTAYVQAVLVPELAVRLIMEDMDVDKEEARTIMAESSRLGELMNEEVADVVISEGEDAF</sequence>
<dbReference type="PANTHER" id="PTHR41391:SF1">
    <property type="entry name" value="RESTRICTION OF TELOMERE CAPPING PROTEIN 4"/>
    <property type="match status" value="1"/>
</dbReference>
<keyword evidence="6" id="KW-0963">Cytoplasm</keyword>
<evidence type="ECO:0000256" key="1">
    <source>
        <dbReference type="ARBA" id="ARBA00002738"/>
    </source>
</evidence>
<comment type="caution">
    <text evidence="10">The sequence shown here is derived from an EMBL/GenBank/DDBJ whole genome shotgun (WGS) entry which is preliminary data.</text>
</comment>
<comment type="function">
    <text evidence="1">May be involved in a process influencing telomere capping.</text>
</comment>
<organism evidence="10 11">
    <name type="scientific">Podospora didyma</name>
    <dbReference type="NCBI Taxonomy" id="330526"/>
    <lineage>
        <taxon>Eukaryota</taxon>
        <taxon>Fungi</taxon>
        <taxon>Dikarya</taxon>
        <taxon>Ascomycota</taxon>
        <taxon>Pezizomycotina</taxon>
        <taxon>Sordariomycetes</taxon>
        <taxon>Sordariomycetidae</taxon>
        <taxon>Sordariales</taxon>
        <taxon>Podosporaceae</taxon>
        <taxon>Podospora</taxon>
    </lineage>
</organism>
<gene>
    <name evidence="10" type="ORF">B0H63DRAFT_460870</name>
</gene>
<evidence type="ECO:0000313" key="11">
    <source>
        <dbReference type="Proteomes" id="UP001285441"/>
    </source>
</evidence>
<feature type="region of interest" description="Disordered" evidence="8">
    <location>
        <begin position="298"/>
        <end position="333"/>
    </location>
</feature>
<feature type="compositionally biased region" description="Low complexity" evidence="8">
    <location>
        <begin position="98"/>
        <end position="109"/>
    </location>
</feature>
<dbReference type="GO" id="GO:0005737">
    <property type="term" value="C:cytoplasm"/>
    <property type="evidence" value="ECO:0007669"/>
    <property type="project" value="UniProtKB-SubCell"/>
</dbReference>
<name>A0AAE0P6X4_9PEZI</name>
<keyword evidence="11" id="KW-1185">Reference proteome</keyword>
<dbReference type="Proteomes" id="UP001285441">
    <property type="component" value="Unassembled WGS sequence"/>
</dbReference>
<dbReference type="EMBL" id="JAULSW010000001">
    <property type="protein sequence ID" value="KAK3394422.1"/>
    <property type="molecule type" value="Genomic_DNA"/>
</dbReference>
<reference evidence="10" key="2">
    <citation type="submission" date="2023-06" db="EMBL/GenBank/DDBJ databases">
        <authorList>
            <consortium name="Lawrence Berkeley National Laboratory"/>
            <person name="Haridas S."/>
            <person name="Hensen N."/>
            <person name="Bonometti L."/>
            <person name="Westerberg I."/>
            <person name="Brannstrom I.O."/>
            <person name="Guillou S."/>
            <person name="Cros-Aarteil S."/>
            <person name="Calhoun S."/>
            <person name="Kuo A."/>
            <person name="Mondo S."/>
            <person name="Pangilinan J."/>
            <person name="Riley R."/>
            <person name="LaButti K."/>
            <person name="Andreopoulos B."/>
            <person name="Lipzen A."/>
            <person name="Chen C."/>
            <person name="Yanf M."/>
            <person name="Daum C."/>
            <person name="Ng V."/>
            <person name="Clum A."/>
            <person name="Steindorff A."/>
            <person name="Ohm R."/>
            <person name="Martin F."/>
            <person name="Silar P."/>
            <person name="Natvig D."/>
            <person name="Lalanne C."/>
            <person name="Gautier V."/>
            <person name="Ament-velasquez S.L."/>
            <person name="Kruys A."/>
            <person name="Hutchinson M.I."/>
            <person name="Powell A.J."/>
            <person name="Barry K."/>
            <person name="Miller A.N."/>
            <person name="Grigoriev I.V."/>
            <person name="Debuchy R."/>
            <person name="Gladieux P."/>
            <person name="Thoren M.H."/>
            <person name="Johannesson H."/>
        </authorList>
    </citation>
    <scope>NUCLEOTIDE SEQUENCE</scope>
    <source>
        <strain evidence="10">CBS 232.78</strain>
    </source>
</reference>
<evidence type="ECO:0000256" key="2">
    <source>
        <dbReference type="ARBA" id="ARBA00004123"/>
    </source>
</evidence>
<feature type="domain" description="Restriction of telomere capping protein 4 C-terminal" evidence="9">
    <location>
        <begin position="404"/>
        <end position="520"/>
    </location>
</feature>
<feature type="region of interest" description="Disordered" evidence="8">
    <location>
        <begin position="1"/>
        <end position="280"/>
    </location>
</feature>
<evidence type="ECO:0000256" key="8">
    <source>
        <dbReference type="SAM" id="MobiDB-lite"/>
    </source>
</evidence>
<evidence type="ECO:0000313" key="10">
    <source>
        <dbReference type="EMBL" id="KAK3394422.1"/>
    </source>
</evidence>
<reference evidence="10" key="1">
    <citation type="journal article" date="2023" name="Mol. Phylogenet. Evol.">
        <title>Genome-scale phylogeny and comparative genomics of the fungal order Sordariales.</title>
        <authorList>
            <person name="Hensen N."/>
            <person name="Bonometti L."/>
            <person name="Westerberg I."/>
            <person name="Brannstrom I.O."/>
            <person name="Guillou S."/>
            <person name="Cros-Aarteil S."/>
            <person name="Calhoun S."/>
            <person name="Haridas S."/>
            <person name="Kuo A."/>
            <person name="Mondo S."/>
            <person name="Pangilinan J."/>
            <person name="Riley R."/>
            <person name="LaButti K."/>
            <person name="Andreopoulos B."/>
            <person name="Lipzen A."/>
            <person name="Chen C."/>
            <person name="Yan M."/>
            <person name="Daum C."/>
            <person name="Ng V."/>
            <person name="Clum A."/>
            <person name="Steindorff A."/>
            <person name="Ohm R.A."/>
            <person name="Martin F."/>
            <person name="Silar P."/>
            <person name="Natvig D.O."/>
            <person name="Lalanne C."/>
            <person name="Gautier V."/>
            <person name="Ament-Velasquez S.L."/>
            <person name="Kruys A."/>
            <person name="Hutchinson M.I."/>
            <person name="Powell A.J."/>
            <person name="Barry K."/>
            <person name="Miller A.N."/>
            <person name="Grigoriev I.V."/>
            <person name="Debuchy R."/>
            <person name="Gladieux P."/>
            <person name="Hiltunen Thoren M."/>
            <person name="Johannesson H."/>
        </authorList>
    </citation>
    <scope>NUCLEOTIDE SEQUENCE</scope>
    <source>
        <strain evidence="10">CBS 232.78</strain>
    </source>
</reference>
<dbReference type="PANTHER" id="PTHR41391">
    <property type="entry name" value="RESTRICTION OF TELOMERE CAPPING PROTEIN 4"/>
    <property type="match status" value="1"/>
</dbReference>
<evidence type="ECO:0000256" key="5">
    <source>
        <dbReference type="ARBA" id="ARBA00015162"/>
    </source>
</evidence>